<dbReference type="AlphaFoldDB" id="A0A1G2S3Z9"/>
<accession>A0A1G2S3Z9</accession>
<sequence>MSIDTVIEGALNAVRENTLGYTPDKAMQEEHVRQARNGGIASLALWLIPGSQFPINVIVYGYTALKVYQAYKDSSADV</sequence>
<organism evidence="1 2">
    <name type="scientific">Candidatus Yonathbacteria bacterium RIFCSPHIGHO2_01_FULL_51_10</name>
    <dbReference type="NCBI Taxonomy" id="1802723"/>
    <lineage>
        <taxon>Bacteria</taxon>
        <taxon>Candidatus Yonathiibacteriota</taxon>
    </lineage>
</organism>
<dbReference type="Proteomes" id="UP000176997">
    <property type="component" value="Unassembled WGS sequence"/>
</dbReference>
<dbReference type="EMBL" id="MHUS01000041">
    <property type="protein sequence ID" value="OHA79825.1"/>
    <property type="molecule type" value="Genomic_DNA"/>
</dbReference>
<evidence type="ECO:0000313" key="1">
    <source>
        <dbReference type="EMBL" id="OHA79825.1"/>
    </source>
</evidence>
<name>A0A1G2S3Z9_9BACT</name>
<reference evidence="1 2" key="1">
    <citation type="journal article" date="2016" name="Nat. Commun.">
        <title>Thousands of microbial genomes shed light on interconnected biogeochemical processes in an aquifer system.</title>
        <authorList>
            <person name="Anantharaman K."/>
            <person name="Brown C.T."/>
            <person name="Hug L.A."/>
            <person name="Sharon I."/>
            <person name="Castelle C.J."/>
            <person name="Probst A.J."/>
            <person name="Thomas B.C."/>
            <person name="Singh A."/>
            <person name="Wilkins M.J."/>
            <person name="Karaoz U."/>
            <person name="Brodie E.L."/>
            <person name="Williams K.H."/>
            <person name="Hubbard S.S."/>
            <person name="Banfield J.F."/>
        </authorList>
    </citation>
    <scope>NUCLEOTIDE SEQUENCE [LARGE SCALE GENOMIC DNA]</scope>
</reference>
<evidence type="ECO:0000313" key="2">
    <source>
        <dbReference type="Proteomes" id="UP000176997"/>
    </source>
</evidence>
<proteinExistence type="predicted"/>
<dbReference type="STRING" id="1802723.A2675_00035"/>
<comment type="caution">
    <text evidence="1">The sequence shown here is derived from an EMBL/GenBank/DDBJ whole genome shotgun (WGS) entry which is preliminary data.</text>
</comment>
<protein>
    <submittedName>
        <fullName evidence="1">Uncharacterized protein</fullName>
    </submittedName>
</protein>
<gene>
    <name evidence="1" type="ORF">A2675_00035</name>
</gene>